<reference evidence="1 2" key="1">
    <citation type="journal article" date="2020" name="Nat. Commun.">
        <title>The structures of two archaeal type IV pili illuminate evolutionary relationships.</title>
        <authorList>
            <person name="Wang F."/>
            <person name="Baquero D.P."/>
            <person name="Su Z."/>
            <person name="Beltran L.C."/>
            <person name="Prangishvili D."/>
            <person name="Krupovic M."/>
            <person name="Egelman E.H."/>
        </authorList>
    </citation>
    <scope>NUCLEOTIDE SEQUENCE [LARGE SCALE GENOMIC DNA]</scope>
    <source>
        <strain evidence="1 2">2GA</strain>
    </source>
</reference>
<sequence>MQIFRPYVDHRRSAAFLDDLRLGKQRVEARQVIMAILRKAGVVQDGKRGWLSHPIVLTYYNSGRPYLADLVIYFYAVVEEWKRRGRRNNIDLADLIPLIKRVEGAPGTPITHVHEVEYRRVLLLKDPCHYYRKLSEEEVREIVETEPVPINGVNTWIFQVMYKYKEFVSKLRRGVVECTPVFPRRVA</sequence>
<proteinExistence type="predicted"/>
<accession>A0A7L4P9S4</accession>
<dbReference type="Pfam" id="PF03013">
    <property type="entry name" value="Pyr_excise"/>
    <property type="match status" value="1"/>
</dbReference>
<dbReference type="InterPro" id="IPR004260">
    <property type="entry name" value="Pyr-dimer_DNA_glycosylase"/>
</dbReference>
<comment type="caution">
    <text evidence="1">The sequence shown here is derived from an EMBL/GenBank/DDBJ whole genome shotgun (WGS) entry which is preliminary data.</text>
</comment>
<keyword evidence="2" id="KW-1185">Reference proteome</keyword>
<protein>
    <submittedName>
        <fullName evidence="1">Pyrimidine dimer DNA glycosylase</fullName>
    </submittedName>
</protein>
<dbReference type="RefSeq" id="WP_011900337.1">
    <property type="nucleotide sequence ID" value="NZ_JAAVJF010000001.1"/>
</dbReference>
<dbReference type="EMBL" id="JAAVJF010000001">
    <property type="protein sequence ID" value="NYR14626.1"/>
    <property type="molecule type" value="Genomic_DNA"/>
</dbReference>
<gene>
    <name evidence="1" type="ORF">HC235_01315</name>
</gene>
<dbReference type="OMA" id="LKDPCHY"/>
<organism evidence="1 2">
    <name type="scientific">Pyrobaculum arsenaticum</name>
    <dbReference type="NCBI Taxonomy" id="121277"/>
    <lineage>
        <taxon>Archaea</taxon>
        <taxon>Thermoproteota</taxon>
        <taxon>Thermoprotei</taxon>
        <taxon>Thermoproteales</taxon>
        <taxon>Thermoproteaceae</taxon>
        <taxon>Pyrobaculum</taxon>
    </lineage>
</organism>
<evidence type="ECO:0000313" key="1">
    <source>
        <dbReference type="EMBL" id="NYR14626.1"/>
    </source>
</evidence>
<dbReference type="Proteomes" id="UP000554766">
    <property type="component" value="Unassembled WGS sequence"/>
</dbReference>
<dbReference type="GeneID" id="5056246"/>
<evidence type="ECO:0000313" key="2">
    <source>
        <dbReference type="Proteomes" id="UP000554766"/>
    </source>
</evidence>
<dbReference type="AlphaFoldDB" id="A0A7L4P9S4"/>
<name>A0A7L4P9S4_9CREN</name>